<dbReference type="InterPro" id="IPR002942">
    <property type="entry name" value="S4_RNA-bd"/>
</dbReference>
<keyword evidence="3 7" id="KW-0694">RNA-binding</keyword>
<feature type="domain" description="Small ribosomal subunit protein uS4 N-terminal" evidence="9">
    <location>
        <begin position="3"/>
        <end position="92"/>
    </location>
</feature>
<dbReference type="InterPro" id="IPR022801">
    <property type="entry name" value="Ribosomal_uS4"/>
</dbReference>
<dbReference type="SUPFAM" id="SSF55174">
    <property type="entry name" value="Alpha-L RNA-binding motif"/>
    <property type="match status" value="1"/>
</dbReference>
<evidence type="ECO:0000256" key="1">
    <source>
        <dbReference type="ARBA" id="ARBA00007465"/>
    </source>
</evidence>
<keyword evidence="2 7" id="KW-0699">rRNA-binding</keyword>
<protein>
    <recommendedName>
        <fullName evidence="6 7">Small ribosomal subunit protein uS4</fullName>
    </recommendedName>
</protein>
<comment type="function">
    <text evidence="7">One of the primary rRNA binding proteins, it binds directly to 16S rRNA where it nucleates assembly of the body of the 30S subunit.</text>
</comment>
<dbReference type="GO" id="GO:0015935">
    <property type="term" value="C:small ribosomal subunit"/>
    <property type="evidence" value="ECO:0007669"/>
    <property type="project" value="InterPro"/>
</dbReference>
<dbReference type="Pfam" id="PF01479">
    <property type="entry name" value="S4"/>
    <property type="match status" value="1"/>
</dbReference>
<dbReference type="InterPro" id="IPR036986">
    <property type="entry name" value="S4_RNA-bd_sf"/>
</dbReference>
<evidence type="ECO:0000256" key="2">
    <source>
        <dbReference type="ARBA" id="ARBA00022730"/>
    </source>
</evidence>
<dbReference type="PROSITE" id="PS50889">
    <property type="entry name" value="S4"/>
    <property type="match status" value="1"/>
</dbReference>
<dbReference type="Gene3D" id="1.10.1050.10">
    <property type="entry name" value="Ribosomal Protein S4 Delta 41, Chain A, domain 1"/>
    <property type="match status" value="1"/>
</dbReference>
<dbReference type="FunFam" id="3.10.290.10:FF:000001">
    <property type="entry name" value="30S ribosomal protein S4"/>
    <property type="match status" value="1"/>
</dbReference>
<evidence type="ECO:0000256" key="3">
    <source>
        <dbReference type="ARBA" id="ARBA00022884"/>
    </source>
</evidence>
<dbReference type="AlphaFoldDB" id="A0A7C2K1F2"/>
<evidence type="ECO:0000259" key="8">
    <source>
        <dbReference type="SMART" id="SM00363"/>
    </source>
</evidence>
<dbReference type="GO" id="GO:0042274">
    <property type="term" value="P:ribosomal small subunit biogenesis"/>
    <property type="evidence" value="ECO:0007669"/>
    <property type="project" value="TreeGrafter"/>
</dbReference>
<dbReference type="GO" id="GO:0006412">
    <property type="term" value="P:translation"/>
    <property type="evidence" value="ECO:0007669"/>
    <property type="project" value="UniProtKB-UniRule"/>
</dbReference>
<dbReference type="EMBL" id="DSOK01000316">
    <property type="protein sequence ID" value="HEN16058.1"/>
    <property type="molecule type" value="Genomic_DNA"/>
</dbReference>
<dbReference type="CDD" id="cd00165">
    <property type="entry name" value="S4"/>
    <property type="match status" value="1"/>
</dbReference>
<dbReference type="HAMAP" id="MF_01306_B">
    <property type="entry name" value="Ribosomal_uS4_B"/>
    <property type="match status" value="1"/>
</dbReference>
<evidence type="ECO:0000259" key="9">
    <source>
        <dbReference type="SMART" id="SM01390"/>
    </source>
</evidence>
<dbReference type="Pfam" id="PF00163">
    <property type="entry name" value="Ribosomal_S4"/>
    <property type="match status" value="1"/>
</dbReference>
<dbReference type="GO" id="GO:0003735">
    <property type="term" value="F:structural constituent of ribosome"/>
    <property type="evidence" value="ECO:0007669"/>
    <property type="project" value="InterPro"/>
</dbReference>
<evidence type="ECO:0000256" key="6">
    <source>
        <dbReference type="ARBA" id="ARBA00035254"/>
    </source>
</evidence>
<gene>
    <name evidence="7" type="primary">rpsD</name>
    <name evidence="10" type="ORF">ENQ76_11400</name>
</gene>
<keyword evidence="5 7" id="KW-0687">Ribonucleoprotein</keyword>
<organism evidence="10">
    <name type="scientific">Schlesneria paludicola</name>
    <dbReference type="NCBI Taxonomy" id="360056"/>
    <lineage>
        <taxon>Bacteria</taxon>
        <taxon>Pseudomonadati</taxon>
        <taxon>Planctomycetota</taxon>
        <taxon>Planctomycetia</taxon>
        <taxon>Planctomycetales</taxon>
        <taxon>Planctomycetaceae</taxon>
        <taxon>Schlesneria</taxon>
    </lineage>
</organism>
<comment type="similarity">
    <text evidence="1 7">Belongs to the universal ribosomal protein uS4 family.</text>
</comment>
<dbReference type="NCBIfam" id="NF003717">
    <property type="entry name" value="PRK05327.1"/>
    <property type="match status" value="1"/>
</dbReference>
<accession>A0A7C2K1F2</accession>
<name>A0A7C2K1F2_9PLAN</name>
<evidence type="ECO:0000256" key="5">
    <source>
        <dbReference type="ARBA" id="ARBA00023274"/>
    </source>
</evidence>
<feature type="domain" description="RNA-binding S4" evidence="8">
    <location>
        <begin position="93"/>
        <end position="154"/>
    </location>
</feature>
<comment type="subunit">
    <text evidence="7">Part of the 30S ribosomal subunit. Contacts protein S5. The interaction surface between S4 and S5 is involved in control of translational fidelity.</text>
</comment>
<dbReference type="PANTHER" id="PTHR11831:SF4">
    <property type="entry name" value="SMALL RIBOSOMAL SUBUNIT PROTEIN US4M"/>
    <property type="match status" value="1"/>
</dbReference>
<dbReference type="SMART" id="SM00363">
    <property type="entry name" value="S4"/>
    <property type="match status" value="1"/>
</dbReference>
<sequence length="202" mass="23012">MGRYTGPKGRVNRRLGAMVFENAGAVKALERRDKPPGMAERRRKQSTYGLALADKQKIKYYYGLREAQLRKYFEKAKARKGNTGEILMVMCESRLDNVVRRAGFTVTRLQARQGIVHRHFQLNGRTVDKPSMMVKPGDVITLRKRPNLAKMYREIVESSSRQPVDWIQFDAKDLEARVMALPTARDVSLPIAIGAVVAFMSR</sequence>
<dbReference type="InterPro" id="IPR005709">
    <property type="entry name" value="Ribosomal_uS4_bac-type"/>
</dbReference>
<proteinExistence type="inferred from homology"/>
<dbReference type="PANTHER" id="PTHR11831">
    <property type="entry name" value="30S 40S RIBOSOMAL PROTEIN"/>
    <property type="match status" value="1"/>
</dbReference>
<evidence type="ECO:0000256" key="4">
    <source>
        <dbReference type="ARBA" id="ARBA00022980"/>
    </source>
</evidence>
<keyword evidence="4 7" id="KW-0689">Ribosomal protein</keyword>
<evidence type="ECO:0000313" key="10">
    <source>
        <dbReference type="EMBL" id="HEN16058.1"/>
    </source>
</evidence>
<comment type="caution">
    <text evidence="10">The sequence shown here is derived from an EMBL/GenBank/DDBJ whole genome shotgun (WGS) entry which is preliminary data.</text>
</comment>
<dbReference type="Gene3D" id="3.10.290.10">
    <property type="entry name" value="RNA-binding S4 domain"/>
    <property type="match status" value="1"/>
</dbReference>
<comment type="function">
    <text evidence="7">With S5 and S12 plays an important role in translational accuracy.</text>
</comment>
<dbReference type="SMART" id="SM01390">
    <property type="entry name" value="Ribosomal_S4"/>
    <property type="match status" value="1"/>
</dbReference>
<reference evidence="10" key="1">
    <citation type="journal article" date="2020" name="mSystems">
        <title>Genome- and Community-Level Interaction Insights into Carbon Utilization and Element Cycling Functions of Hydrothermarchaeota in Hydrothermal Sediment.</title>
        <authorList>
            <person name="Zhou Z."/>
            <person name="Liu Y."/>
            <person name="Xu W."/>
            <person name="Pan J."/>
            <person name="Luo Z.H."/>
            <person name="Li M."/>
        </authorList>
    </citation>
    <scope>NUCLEOTIDE SEQUENCE [LARGE SCALE GENOMIC DNA]</scope>
    <source>
        <strain evidence="10">SpSt-339</strain>
    </source>
</reference>
<dbReference type="GO" id="GO:0019843">
    <property type="term" value="F:rRNA binding"/>
    <property type="evidence" value="ECO:0007669"/>
    <property type="project" value="UniProtKB-UniRule"/>
</dbReference>
<dbReference type="NCBIfam" id="TIGR01017">
    <property type="entry name" value="rpsD_bact"/>
    <property type="match status" value="1"/>
</dbReference>
<dbReference type="InterPro" id="IPR001912">
    <property type="entry name" value="Ribosomal_uS4_N"/>
</dbReference>
<evidence type="ECO:0000256" key="7">
    <source>
        <dbReference type="HAMAP-Rule" id="MF_01306"/>
    </source>
</evidence>